<dbReference type="InterPro" id="IPR010985">
    <property type="entry name" value="Ribbon_hlx_hlx"/>
</dbReference>
<evidence type="ECO:0000313" key="2">
    <source>
        <dbReference type="EMBL" id="MFC2973049.1"/>
    </source>
</evidence>
<accession>A0ABV7AU49</accession>
<protein>
    <submittedName>
        <fullName evidence="2">Arc family DNA-binding protein</fullName>
    </submittedName>
</protein>
<comment type="caution">
    <text evidence="2">The sequence shown here is derived from an EMBL/GenBank/DDBJ whole genome shotgun (WGS) entry which is preliminary data.</text>
</comment>
<feature type="domain" description="Arc-like DNA binding" evidence="1">
    <location>
        <begin position="4"/>
        <end position="42"/>
    </location>
</feature>
<reference evidence="3" key="1">
    <citation type="journal article" date="2019" name="Int. J. Syst. Evol. Microbiol.">
        <title>The Global Catalogue of Microorganisms (GCM) 10K type strain sequencing project: providing services to taxonomists for standard genome sequencing and annotation.</title>
        <authorList>
            <consortium name="The Broad Institute Genomics Platform"/>
            <consortium name="The Broad Institute Genome Sequencing Center for Infectious Disease"/>
            <person name="Wu L."/>
            <person name="Ma J."/>
        </authorList>
    </citation>
    <scope>NUCLEOTIDE SEQUENCE [LARGE SCALE GENOMIC DNA]</scope>
    <source>
        <strain evidence="3">KCTC 62195</strain>
    </source>
</reference>
<dbReference type="RefSeq" id="WP_377814710.1">
    <property type="nucleotide sequence ID" value="NZ_JBHRSJ010000023.1"/>
</dbReference>
<proteinExistence type="predicted"/>
<dbReference type="Pfam" id="PF03869">
    <property type="entry name" value="Arc"/>
    <property type="match status" value="1"/>
</dbReference>
<sequence length="72" mass="8038">MSTSRDTDKFVVRLPEGMRNRLADAALARHVSMNTLAVQALESYLDGHTELQIILSALREQLERQGKLPSST</sequence>
<dbReference type="EMBL" id="JBHRSJ010000023">
    <property type="protein sequence ID" value="MFC2973049.1"/>
    <property type="molecule type" value="Genomic_DNA"/>
</dbReference>
<dbReference type="SUPFAM" id="SSF47598">
    <property type="entry name" value="Ribbon-helix-helix"/>
    <property type="match status" value="1"/>
</dbReference>
<dbReference type="GO" id="GO:0003677">
    <property type="term" value="F:DNA binding"/>
    <property type="evidence" value="ECO:0007669"/>
    <property type="project" value="UniProtKB-KW"/>
</dbReference>
<name>A0ABV7AU49_9GAMM</name>
<dbReference type="Proteomes" id="UP001595457">
    <property type="component" value="Unassembled WGS sequence"/>
</dbReference>
<organism evidence="2 3">
    <name type="scientific">Azotobacter bryophylli</name>
    <dbReference type="NCBI Taxonomy" id="1986537"/>
    <lineage>
        <taxon>Bacteria</taxon>
        <taxon>Pseudomonadati</taxon>
        <taxon>Pseudomonadota</taxon>
        <taxon>Gammaproteobacteria</taxon>
        <taxon>Pseudomonadales</taxon>
        <taxon>Pseudomonadaceae</taxon>
        <taxon>Azotobacter</taxon>
    </lineage>
</organism>
<dbReference type="InterPro" id="IPR005569">
    <property type="entry name" value="Arc_DNA-bd_dom"/>
</dbReference>
<evidence type="ECO:0000259" key="1">
    <source>
        <dbReference type="Pfam" id="PF03869"/>
    </source>
</evidence>
<evidence type="ECO:0000313" key="3">
    <source>
        <dbReference type="Proteomes" id="UP001595457"/>
    </source>
</evidence>
<dbReference type="Gene3D" id="1.10.1220.10">
    <property type="entry name" value="Met repressor-like"/>
    <property type="match status" value="1"/>
</dbReference>
<dbReference type="InterPro" id="IPR013321">
    <property type="entry name" value="Arc_rbn_hlx_hlx"/>
</dbReference>
<keyword evidence="3" id="KW-1185">Reference proteome</keyword>
<gene>
    <name evidence="2" type="ORF">ACFOJE_12585</name>
</gene>
<keyword evidence="2" id="KW-0238">DNA-binding</keyword>